<comment type="catalytic activity">
    <reaction evidence="1">
        <text>Release of an N-terminal amino acid, Xaa-|-Yaa-, in which Xaa is preferably Leu, but may be other amino acids including Pro although not Arg or Lys, and Yaa may be Pro. Amino acid amides and methyl esters are also readily hydrolyzed, but rates on arylamides are exceedingly low.</text>
        <dbReference type="EC" id="3.4.11.1"/>
    </reaction>
</comment>
<evidence type="ECO:0000313" key="9">
    <source>
        <dbReference type="Proteomes" id="UP000230136"/>
    </source>
</evidence>
<dbReference type="Gene3D" id="3.40.220.10">
    <property type="entry name" value="Leucine Aminopeptidase, subunit E, domain 1"/>
    <property type="match status" value="1"/>
</dbReference>
<dbReference type="PANTHER" id="PTHR11963:SF23">
    <property type="entry name" value="CYTOSOL AMINOPEPTIDASE"/>
    <property type="match status" value="1"/>
</dbReference>
<feature type="non-terminal residue" evidence="8">
    <location>
        <position position="1"/>
    </location>
</feature>
<proteinExistence type="inferred from homology"/>
<dbReference type="NCBIfam" id="NF002073">
    <property type="entry name" value="PRK00913.1-2"/>
    <property type="match status" value="1"/>
</dbReference>
<comment type="caution">
    <text evidence="8">The sequence shown here is derived from an EMBL/GenBank/DDBJ whole genome shotgun (WGS) entry which is preliminary data.</text>
</comment>
<dbReference type="SUPFAM" id="SSF52949">
    <property type="entry name" value="Macro domain-like"/>
    <property type="match status" value="1"/>
</dbReference>
<dbReference type="PRINTS" id="PR00481">
    <property type="entry name" value="LAMNOPPTDASE"/>
</dbReference>
<keyword evidence="6" id="KW-0378">Hydrolase</keyword>
<dbReference type="SUPFAM" id="SSF53187">
    <property type="entry name" value="Zn-dependent exopeptidases"/>
    <property type="match status" value="1"/>
</dbReference>
<dbReference type="EMBL" id="PFSY01000139">
    <property type="protein sequence ID" value="PJC01710.1"/>
    <property type="molecule type" value="Genomic_DNA"/>
</dbReference>
<evidence type="ECO:0000256" key="4">
    <source>
        <dbReference type="ARBA" id="ARBA00022438"/>
    </source>
</evidence>
<evidence type="ECO:0000256" key="5">
    <source>
        <dbReference type="ARBA" id="ARBA00022670"/>
    </source>
</evidence>
<dbReference type="InterPro" id="IPR043472">
    <property type="entry name" value="Macro_dom-like"/>
</dbReference>
<protein>
    <submittedName>
        <fullName evidence="8">Leucyl aminopeptidase</fullName>
    </submittedName>
</protein>
<dbReference type="Pfam" id="PF02789">
    <property type="entry name" value="Peptidase_M17_N"/>
    <property type="match status" value="1"/>
</dbReference>
<dbReference type="GO" id="GO:0070006">
    <property type="term" value="F:metalloaminopeptidase activity"/>
    <property type="evidence" value="ECO:0007669"/>
    <property type="project" value="InterPro"/>
</dbReference>
<gene>
    <name evidence="8" type="ORF">CO073_03055</name>
</gene>
<sequence length="459" mass="50210">DEATILTRLTKEKFVGKKGQFFLIHRDDLAMVIVGTGQKLKLEIEDWREATGLLVSFLRKYEAKNIGLLTSSWLKGNNNIFQLGLALAEGINLANYKFDKYLTKKDEEIIADIDKVIVYLTAAQRVKFKQGWEQGLLMAQGTIVARDLVNEPAGVMTPTFLAKQAEKIAKENKEIKLQILEKADVKKLKMGAFLGVDQGSEEPLKFIHLVYKPSGKAKETIAIVGKGLTFDSGGLNIKVGEGMTEMKIDMAGSASVIGLFSVIAKLKPKVEVHGIIAACENMPSGRSYKPGDVLTNMQGKTIEIGNTDAEGRVTLSDSLAYAQSLGIKKIVDLATLTGASMIAMGPHYTSLFANDDKFAKDLLNAAKVTGEKLWQMPLPSEYKELNKSKIADVRNIASTRSGGAITAALFLQEFIEEGVTWSHWDIASPAFAEKAFNSYTPEGGVGHGVRTLLNWLLSY</sequence>
<dbReference type="Pfam" id="PF00883">
    <property type="entry name" value="Peptidase_M17"/>
    <property type="match status" value="1"/>
</dbReference>
<dbReference type="PROSITE" id="PS00631">
    <property type="entry name" value="CYTOSOL_AP"/>
    <property type="match status" value="1"/>
</dbReference>
<dbReference type="Proteomes" id="UP000230136">
    <property type="component" value="Unassembled WGS sequence"/>
</dbReference>
<accession>A0A2M8DQY0</accession>
<dbReference type="GO" id="GO:0005737">
    <property type="term" value="C:cytoplasm"/>
    <property type="evidence" value="ECO:0007669"/>
    <property type="project" value="InterPro"/>
</dbReference>
<dbReference type="InterPro" id="IPR008283">
    <property type="entry name" value="Peptidase_M17_N"/>
</dbReference>
<dbReference type="HAMAP" id="MF_00181">
    <property type="entry name" value="Cytosol_peptidase_M17"/>
    <property type="match status" value="1"/>
</dbReference>
<dbReference type="GO" id="GO:0006508">
    <property type="term" value="P:proteolysis"/>
    <property type="evidence" value="ECO:0007669"/>
    <property type="project" value="UniProtKB-KW"/>
</dbReference>
<feature type="domain" description="Cytosol aminopeptidase" evidence="7">
    <location>
        <begin position="306"/>
        <end position="313"/>
    </location>
</feature>
<evidence type="ECO:0000313" key="8">
    <source>
        <dbReference type="EMBL" id="PJC01710.1"/>
    </source>
</evidence>
<reference evidence="9" key="1">
    <citation type="submission" date="2017-09" db="EMBL/GenBank/DDBJ databases">
        <title>Depth-based differentiation of microbial function through sediment-hosted aquifers and enrichment of novel symbionts in the deep terrestrial subsurface.</title>
        <authorList>
            <person name="Probst A.J."/>
            <person name="Ladd B."/>
            <person name="Jarett J.K."/>
            <person name="Geller-Mcgrath D.E."/>
            <person name="Sieber C.M.K."/>
            <person name="Emerson J.B."/>
            <person name="Anantharaman K."/>
            <person name="Thomas B.C."/>
            <person name="Malmstrom R."/>
            <person name="Stieglmeier M."/>
            <person name="Klingl A."/>
            <person name="Woyke T."/>
            <person name="Ryan C.M."/>
            <person name="Banfield J.F."/>
        </authorList>
    </citation>
    <scope>NUCLEOTIDE SEQUENCE [LARGE SCALE GENOMIC DNA]</scope>
</reference>
<keyword evidence="5" id="KW-0645">Protease</keyword>
<dbReference type="AlphaFoldDB" id="A0A2M8DQY0"/>
<dbReference type="NCBIfam" id="NF002083">
    <property type="entry name" value="PRK00913.3-5"/>
    <property type="match status" value="1"/>
</dbReference>
<name>A0A2M8DQY0_9BACT</name>
<dbReference type="InterPro" id="IPR023042">
    <property type="entry name" value="Peptidase_M17_leu_NH2_pept"/>
</dbReference>
<dbReference type="GO" id="GO:0030145">
    <property type="term" value="F:manganese ion binding"/>
    <property type="evidence" value="ECO:0007669"/>
    <property type="project" value="InterPro"/>
</dbReference>
<dbReference type="InterPro" id="IPR011356">
    <property type="entry name" value="Leucine_aapep/pepB"/>
</dbReference>
<evidence type="ECO:0000259" key="7">
    <source>
        <dbReference type="PROSITE" id="PS00631"/>
    </source>
</evidence>
<evidence type="ECO:0000256" key="2">
    <source>
        <dbReference type="ARBA" id="ARBA00000967"/>
    </source>
</evidence>
<comment type="similarity">
    <text evidence="3">Belongs to the peptidase M17 family.</text>
</comment>
<evidence type="ECO:0000256" key="1">
    <source>
        <dbReference type="ARBA" id="ARBA00000135"/>
    </source>
</evidence>
<dbReference type="Gene3D" id="3.40.630.10">
    <property type="entry name" value="Zn peptidases"/>
    <property type="match status" value="1"/>
</dbReference>
<dbReference type="InterPro" id="IPR000819">
    <property type="entry name" value="Peptidase_M17_C"/>
</dbReference>
<comment type="catalytic activity">
    <reaction evidence="2">
        <text>Release of an N-terminal amino acid, preferentially leucine, but not glutamic or aspartic acids.</text>
        <dbReference type="EC" id="3.4.11.10"/>
    </reaction>
</comment>
<evidence type="ECO:0000256" key="3">
    <source>
        <dbReference type="ARBA" id="ARBA00009528"/>
    </source>
</evidence>
<dbReference type="CDD" id="cd00433">
    <property type="entry name" value="Peptidase_M17"/>
    <property type="match status" value="1"/>
</dbReference>
<evidence type="ECO:0000256" key="6">
    <source>
        <dbReference type="ARBA" id="ARBA00022801"/>
    </source>
</evidence>
<organism evidence="8 9">
    <name type="scientific">Candidatus Komeilibacteria bacterium CG_4_9_14_0_8_um_filter_36_9</name>
    <dbReference type="NCBI Taxonomy" id="1974473"/>
    <lineage>
        <taxon>Bacteria</taxon>
        <taxon>Candidatus Komeiliibacteriota</taxon>
    </lineage>
</organism>
<dbReference type="PANTHER" id="PTHR11963">
    <property type="entry name" value="LEUCINE AMINOPEPTIDASE-RELATED"/>
    <property type="match status" value="1"/>
</dbReference>
<keyword evidence="4 8" id="KW-0031">Aminopeptidase</keyword>